<protein>
    <recommendedName>
        <fullName evidence="2">CBM21 domain-containing protein</fullName>
    </recommendedName>
</protein>
<feature type="region of interest" description="Disordered" evidence="1">
    <location>
        <begin position="1"/>
        <end position="30"/>
    </location>
</feature>
<organism evidence="3 4">
    <name type="scientific">Basidiobolus meristosporus CBS 931.73</name>
    <dbReference type="NCBI Taxonomy" id="1314790"/>
    <lineage>
        <taxon>Eukaryota</taxon>
        <taxon>Fungi</taxon>
        <taxon>Fungi incertae sedis</taxon>
        <taxon>Zoopagomycota</taxon>
        <taxon>Entomophthoromycotina</taxon>
        <taxon>Basidiobolomycetes</taxon>
        <taxon>Basidiobolales</taxon>
        <taxon>Basidiobolaceae</taxon>
        <taxon>Basidiobolus</taxon>
    </lineage>
</organism>
<evidence type="ECO:0000313" key="3">
    <source>
        <dbReference type="EMBL" id="ORX86862.1"/>
    </source>
</evidence>
<dbReference type="OrthoDB" id="1881at2759"/>
<dbReference type="GO" id="GO:0008157">
    <property type="term" value="F:protein phosphatase 1 binding"/>
    <property type="evidence" value="ECO:0007669"/>
    <property type="project" value="TreeGrafter"/>
</dbReference>
<keyword evidence="4" id="KW-1185">Reference proteome</keyword>
<proteinExistence type="predicted"/>
<name>A0A1Y1XMA8_9FUNG</name>
<dbReference type="AlphaFoldDB" id="A0A1Y1XMA8"/>
<feature type="compositionally biased region" description="Acidic residues" evidence="1">
    <location>
        <begin position="109"/>
        <end position="123"/>
    </location>
</feature>
<dbReference type="Proteomes" id="UP000193498">
    <property type="component" value="Unassembled WGS sequence"/>
</dbReference>
<dbReference type="GO" id="GO:0000164">
    <property type="term" value="C:protein phosphatase type 1 complex"/>
    <property type="evidence" value="ECO:0007669"/>
    <property type="project" value="TreeGrafter"/>
</dbReference>
<evidence type="ECO:0000313" key="4">
    <source>
        <dbReference type="Proteomes" id="UP000193498"/>
    </source>
</evidence>
<feature type="compositionally biased region" description="Basic and acidic residues" evidence="1">
    <location>
        <begin position="1"/>
        <end position="11"/>
    </location>
</feature>
<dbReference type="PANTHER" id="PTHR12307">
    <property type="entry name" value="PROTEIN PHOSPHATASE 1 REGULATORY SUBUNIT"/>
    <property type="match status" value="1"/>
</dbReference>
<dbReference type="STRING" id="1314790.A0A1Y1XMA8"/>
<dbReference type="Gene3D" id="2.60.40.2440">
    <property type="entry name" value="Carbohydrate binding type-21 domain"/>
    <property type="match status" value="1"/>
</dbReference>
<evidence type="ECO:0000259" key="2">
    <source>
        <dbReference type="PROSITE" id="PS51159"/>
    </source>
</evidence>
<accession>A0A1Y1XMA8</accession>
<dbReference type="InParanoid" id="A0A1Y1XMA8"/>
<dbReference type="EMBL" id="MCFE01000562">
    <property type="protein sequence ID" value="ORX86862.1"/>
    <property type="molecule type" value="Genomic_DNA"/>
</dbReference>
<dbReference type="InterPro" id="IPR050782">
    <property type="entry name" value="PP1_regulatory_subunit_3"/>
</dbReference>
<feature type="domain" description="CBM21" evidence="2">
    <location>
        <begin position="144"/>
        <end position="260"/>
    </location>
</feature>
<dbReference type="InterPro" id="IPR038175">
    <property type="entry name" value="CBM21_dom_sf"/>
</dbReference>
<reference evidence="3 4" key="1">
    <citation type="submission" date="2016-07" db="EMBL/GenBank/DDBJ databases">
        <title>Pervasive Adenine N6-methylation of Active Genes in Fungi.</title>
        <authorList>
            <consortium name="DOE Joint Genome Institute"/>
            <person name="Mondo S.J."/>
            <person name="Dannebaum R.O."/>
            <person name="Kuo R.C."/>
            <person name="Labutti K."/>
            <person name="Haridas S."/>
            <person name="Kuo A."/>
            <person name="Salamov A."/>
            <person name="Ahrendt S.R."/>
            <person name="Lipzen A."/>
            <person name="Sullivan W."/>
            <person name="Andreopoulos W.B."/>
            <person name="Clum A."/>
            <person name="Lindquist E."/>
            <person name="Daum C."/>
            <person name="Ramamoorthy G.K."/>
            <person name="Gryganskyi A."/>
            <person name="Culley D."/>
            <person name="Magnuson J.K."/>
            <person name="James T.Y."/>
            <person name="O'Malley M.A."/>
            <person name="Stajich J.E."/>
            <person name="Spatafora J.W."/>
            <person name="Visel A."/>
            <person name="Grigoriev I.V."/>
        </authorList>
    </citation>
    <scope>NUCLEOTIDE SEQUENCE [LARGE SCALE GENOMIC DNA]</scope>
    <source>
        <strain evidence="3 4">CBS 931.73</strain>
    </source>
</reference>
<dbReference type="InterPro" id="IPR005036">
    <property type="entry name" value="CBM21_dom"/>
</dbReference>
<feature type="region of interest" description="Disordered" evidence="1">
    <location>
        <begin position="98"/>
        <end position="125"/>
    </location>
</feature>
<gene>
    <name evidence="3" type="ORF">K493DRAFT_319739</name>
</gene>
<dbReference type="GO" id="GO:0005979">
    <property type="term" value="P:regulation of glycogen biosynthetic process"/>
    <property type="evidence" value="ECO:0007669"/>
    <property type="project" value="TreeGrafter"/>
</dbReference>
<dbReference type="GO" id="GO:2001069">
    <property type="term" value="F:glycogen binding"/>
    <property type="evidence" value="ECO:0007669"/>
    <property type="project" value="TreeGrafter"/>
</dbReference>
<evidence type="ECO:0000256" key="1">
    <source>
        <dbReference type="SAM" id="MobiDB-lite"/>
    </source>
</evidence>
<dbReference type="PROSITE" id="PS51159">
    <property type="entry name" value="CBM21"/>
    <property type="match status" value="1"/>
</dbReference>
<comment type="caution">
    <text evidence="3">The sequence shown here is derived from an EMBL/GenBank/DDBJ whole genome shotgun (WGS) entry which is preliminary data.</text>
</comment>
<feature type="compositionally biased region" description="Low complexity" evidence="1">
    <location>
        <begin position="17"/>
        <end position="29"/>
    </location>
</feature>
<feature type="compositionally biased region" description="Basic and acidic residues" evidence="1">
    <location>
        <begin position="274"/>
        <end position="285"/>
    </location>
</feature>
<sequence>MTDETKPRIIEPSDNGLSFSLSSLSVSPSDPEALLHSWQTRKPRMKIPIPPPPLLRKRSGEVVKPVLKGNSRSQPTTPTKFVHFGASLEHIKLFKQGERPEVISNPSSDVEDSNSSDEENEPEVETKLRLSIRLPNFPPSIYARTMSDSRPVLVDKIDLSPDENDLRGLIKVQNLSYYKVITIRYTFNYWKSVDETNADYVDSLVRSDHGGIDRFKFRIDLSNRLNRILPNKQSMFFAVKYQVGDQIFWDSNDGMNYRVDFVFDRVKVNKRSPEDRPIGLKKEPNSPDDPTGVPSFRTEKFGSRYNFGPSLKDSFLLDD</sequence>
<dbReference type="PANTHER" id="PTHR12307:SF36">
    <property type="entry name" value="GLYCOGEN-BINDING SUBUNIT 76A"/>
    <property type="match status" value="1"/>
</dbReference>
<dbReference type="Pfam" id="PF03370">
    <property type="entry name" value="CBM_21"/>
    <property type="match status" value="1"/>
</dbReference>
<feature type="region of interest" description="Disordered" evidence="1">
    <location>
        <begin position="274"/>
        <end position="301"/>
    </location>
</feature>